<reference evidence="2 3" key="1">
    <citation type="submission" date="2018-06" db="EMBL/GenBank/DDBJ databases">
        <title>Genomic Encyclopedia of Archaeal and Bacterial Type Strains, Phase II (KMG-II): from individual species to whole genera.</title>
        <authorList>
            <person name="Goeker M."/>
        </authorList>
    </citation>
    <scope>NUCLEOTIDE SEQUENCE [LARGE SCALE GENOMIC DNA]</scope>
    <source>
        <strain evidence="2 3">DSM 23522</strain>
    </source>
</reference>
<dbReference type="AlphaFoldDB" id="A0A327R6L9"/>
<dbReference type="InterPro" id="IPR013097">
    <property type="entry name" value="Dabb"/>
</dbReference>
<organism evidence="2 3">
    <name type="scientific">Arenibacter echinorum</name>
    <dbReference type="NCBI Taxonomy" id="440515"/>
    <lineage>
        <taxon>Bacteria</taxon>
        <taxon>Pseudomonadati</taxon>
        <taxon>Bacteroidota</taxon>
        <taxon>Flavobacteriia</taxon>
        <taxon>Flavobacteriales</taxon>
        <taxon>Flavobacteriaceae</taxon>
        <taxon>Arenibacter</taxon>
    </lineage>
</organism>
<sequence length="163" mass="18848">MIPNWNHFFYFSGMMGNLDKAYFCGISKTKYIMKTLFYTVLFLTMTVASYGQNKEDMKNFDSNFVHTVFFWLKNPDNVEDRKAFETSILKFMRDSKYAKTNFVGVPPKATRDVVDGSFTYSLVVSFESAEAQVKYQTEEAHNLFVAESSSLWTKVIVYDSLGI</sequence>
<gene>
    <name evidence="2" type="ORF">LV92_02271</name>
</gene>
<dbReference type="Proteomes" id="UP000249696">
    <property type="component" value="Unassembled WGS sequence"/>
</dbReference>
<dbReference type="SUPFAM" id="SSF54909">
    <property type="entry name" value="Dimeric alpha+beta barrel"/>
    <property type="match status" value="1"/>
</dbReference>
<dbReference type="PROSITE" id="PS51502">
    <property type="entry name" value="S_R_A_B_BARREL"/>
    <property type="match status" value="1"/>
</dbReference>
<evidence type="ECO:0000313" key="3">
    <source>
        <dbReference type="Proteomes" id="UP000249696"/>
    </source>
</evidence>
<dbReference type="Gene3D" id="3.30.70.100">
    <property type="match status" value="1"/>
</dbReference>
<proteinExistence type="predicted"/>
<dbReference type="SMART" id="SM00886">
    <property type="entry name" value="Dabb"/>
    <property type="match status" value="1"/>
</dbReference>
<keyword evidence="3" id="KW-1185">Reference proteome</keyword>
<comment type="caution">
    <text evidence="2">The sequence shown here is derived from an EMBL/GenBank/DDBJ whole genome shotgun (WGS) entry which is preliminary data.</text>
</comment>
<name>A0A327R6L9_9FLAO</name>
<dbReference type="InterPro" id="IPR011008">
    <property type="entry name" value="Dimeric_a/b-barrel"/>
</dbReference>
<evidence type="ECO:0000313" key="2">
    <source>
        <dbReference type="EMBL" id="RAJ11344.1"/>
    </source>
</evidence>
<protein>
    <submittedName>
        <fullName evidence="2">Stress responsive alpha/beta barrel protein</fullName>
    </submittedName>
</protein>
<evidence type="ECO:0000259" key="1">
    <source>
        <dbReference type="PROSITE" id="PS51502"/>
    </source>
</evidence>
<dbReference type="EMBL" id="QLLN01000004">
    <property type="protein sequence ID" value="RAJ11344.1"/>
    <property type="molecule type" value="Genomic_DNA"/>
</dbReference>
<accession>A0A327R6L9</accession>
<feature type="domain" description="Stress-response A/B barrel" evidence="1">
    <location>
        <begin position="64"/>
        <end position="160"/>
    </location>
</feature>
<dbReference type="Pfam" id="PF07876">
    <property type="entry name" value="Dabb"/>
    <property type="match status" value="1"/>
</dbReference>